<comment type="caution">
    <text evidence="1">The sequence shown here is derived from an EMBL/GenBank/DDBJ whole genome shotgun (WGS) entry which is preliminary data.</text>
</comment>
<dbReference type="AlphaFoldDB" id="C6LA42"/>
<dbReference type="EMBL" id="ACCL02000002">
    <property type="protein sequence ID" value="EET62449.1"/>
    <property type="molecule type" value="Genomic_DNA"/>
</dbReference>
<gene>
    <name evidence="1" type="ORF">BRYFOR_05484</name>
</gene>
<reference evidence="1" key="1">
    <citation type="submission" date="2009-07" db="EMBL/GenBank/DDBJ databases">
        <authorList>
            <person name="Weinstock G."/>
            <person name="Sodergren E."/>
            <person name="Clifton S."/>
            <person name="Fulton L."/>
            <person name="Fulton B."/>
            <person name="Courtney L."/>
            <person name="Fronick C."/>
            <person name="Harrison M."/>
            <person name="Strong C."/>
            <person name="Farmer C."/>
            <person name="Delahaunty K."/>
            <person name="Markovic C."/>
            <person name="Hall O."/>
            <person name="Minx P."/>
            <person name="Tomlinson C."/>
            <person name="Mitreva M."/>
            <person name="Nelson J."/>
            <person name="Hou S."/>
            <person name="Wollam A."/>
            <person name="Pepin K.H."/>
            <person name="Johnson M."/>
            <person name="Bhonagiri V."/>
            <person name="Nash W.E."/>
            <person name="Warren W."/>
            <person name="Chinwalla A."/>
            <person name="Mardis E.R."/>
            <person name="Wilson R.K."/>
        </authorList>
    </citation>
    <scope>NUCLEOTIDE SEQUENCE [LARGE SCALE GENOMIC DNA]</scope>
    <source>
        <strain evidence="1">DSM 14469</strain>
    </source>
</reference>
<accession>C6LA42</accession>
<name>C6LA42_9FIRM</name>
<organism evidence="1 2">
    <name type="scientific">Marvinbryantia formatexigens DSM 14469</name>
    <dbReference type="NCBI Taxonomy" id="478749"/>
    <lineage>
        <taxon>Bacteria</taxon>
        <taxon>Bacillati</taxon>
        <taxon>Bacillota</taxon>
        <taxon>Clostridia</taxon>
        <taxon>Lachnospirales</taxon>
        <taxon>Lachnospiraceae</taxon>
        <taxon>Marvinbryantia</taxon>
    </lineage>
</organism>
<protein>
    <submittedName>
        <fullName evidence="1">Uncharacterized protein</fullName>
    </submittedName>
</protein>
<sequence length="43" mass="5184">MGSELSFLRENSSLLFLFLFYGEKDSRIMWRDSYHLLSLLRLV</sequence>
<keyword evidence="2" id="KW-1185">Reference proteome</keyword>
<dbReference type="Proteomes" id="UP000005561">
    <property type="component" value="Unassembled WGS sequence"/>
</dbReference>
<evidence type="ECO:0000313" key="1">
    <source>
        <dbReference type="EMBL" id="EET62449.1"/>
    </source>
</evidence>
<proteinExistence type="predicted"/>
<evidence type="ECO:0000313" key="2">
    <source>
        <dbReference type="Proteomes" id="UP000005561"/>
    </source>
</evidence>